<protein>
    <submittedName>
        <fullName evidence="1">Uncharacterized protein</fullName>
    </submittedName>
</protein>
<comment type="caution">
    <text evidence="1">The sequence shown here is derived from an EMBL/GenBank/DDBJ whole genome shotgun (WGS) entry which is preliminary data.</text>
</comment>
<evidence type="ECO:0000313" key="1">
    <source>
        <dbReference type="EMBL" id="KAJ9061491.1"/>
    </source>
</evidence>
<proteinExistence type="predicted"/>
<name>A0ACC2SH67_9FUNG</name>
<reference evidence="1" key="1">
    <citation type="submission" date="2022-04" db="EMBL/GenBank/DDBJ databases">
        <title>Genome of the entomopathogenic fungus Entomophthora muscae.</title>
        <authorList>
            <person name="Elya C."/>
            <person name="Lovett B.R."/>
            <person name="Lee E."/>
            <person name="Macias A.M."/>
            <person name="Hajek A.E."/>
            <person name="De Bivort B.L."/>
            <person name="Kasson M.T."/>
            <person name="De Fine Licht H.H."/>
            <person name="Stajich J.E."/>
        </authorList>
    </citation>
    <scope>NUCLEOTIDE SEQUENCE</scope>
    <source>
        <strain evidence="1">Berkeley</strain>
    </source>
</reference>
<organism evidence="1 2">
    <name type="scientific">Entomophthora muscae</name>
    <dbReference type="NCBI Taxonomy" id="34485"/>
    <lineage>
        <taxon>Eukaryota</taxon>
        <taxon>Fungi</taxon>
        <taxon>Fungi incertae sedis</taxon>
        <taxon>Zoopagomycota</taxon>
        <taxon>Entomophthoromycotina</taxon>
        <taxon>Entomophthoromycetes</taxon>
        <taxon>Entomophthorales</taxon>
        <taxon>Entomophthoraceae</taxon>
        <taxon>Entomophthora</taxon>
    </lineage>
</organism>
<dbReference type="Proteomes" id="UP001165960">
    <property type="component" value="Unassembled WGS sequence"/>
</dbReference>
<sequence>MSKIHTPLYASQPTGRRSLSDQHHVVESVLPDELVAQIRTTQFDDMLDNGFPALAFLTKTKCTTLKLTLTPSNAGDTSSSNRRCSRFHF</sequence>
<evidence type="ECO:0000313" key="2">
    <source>
        <dbReference type="Proteomes" id="UP001165960"/>
    </source>
</evidence>
<keyword evidence="2" id="KW-1185">Reference proteome</keyword>
<dbReference type="EMBL" id="QTSX02005064">
    <property type="protein sequence ID" value="KAJ9061491.1"/>
    <property type="molecule type" value="Genomic_DNA"/>
</dbReference>
<gene>
    <name evidence="1" type="ORF">DSO57_1020206</name>
</gene>
<accession>A0ACC2SH67</accession>